<evidence type="ECO:0000256" key="2">
    <source>
        <dbReference type="ARBA" id="ARBA00022692"/>
    </source>
</evidence>
<dbReference type="SMART" id="SM00287">
    <property type="entry name" value="SH3b"/>
    <property type="match status" value="1"/>
</dbReference>
<dbReference type="InterPro" id="IPR016476">
    <property type="entry name" value="SH3_dom_pro"/>
</dbReference>
<dbReference type="InterPro" id="IPR003646">
    <property type="entry name" value="SH3-like_bac-type"/>
</dbReference>
<protein>
    <recommendedName>
        <fullName evidence="8">SH3b domain-containing protein</fullName>
    </recommendedName>
</protein>
<reference evidence="10" key="1">
    <citation type="journal article" date="2019" name="Genome Announc.">
        <title>Draft Genome Sequence of Pseudoalteromonas piscicida Strain 36Y ROTHPW, an Hypersaline Seawater Isolate from the South Coast of Sonora, Mexico.</title>
        <authorList>
            <person name="Sanchez-Diaz R."/>
            <person name="Molina-Garza Z.J."/>
            <person name="Cruz-Suarez L.E."/>
            <person name="Selvin J."/>
            <person name="Kiran G.S."/>
            <person name="Ibarra-Gamez J.C."/>
            <person name="Gomez-Gil B."/>
            <person name="Galaviz-Silva L."/>
        </authorList>
    </citation>
    <scope>NUCLEOTIDE SEQUENCE [LARGE SCALE GENOMIC DNA]</scope>
    <source>
        <strain evidence="10">36Y_RITHPW</strain>
    </source>
</reference>
<evidence type="ECO:0000259" key="8">
    <source>
        <dbReference type="PROSITE" id="PS51781"/>
    </source>
</evidence>
<evidence type="ECO:0000256" key="7">
    <source>
        <dbReference type="SAM" id="Phobius"/>
    </source>
</evidence>
<evidence type="ECO:0000256" key="4">
    <source>
        <dbReference type="ARBA" id="ARBA00022989"/>
    </source>
</evidence>
<gene>
    <name evidence="9" type="ORF">CEX98_18800</name>
</gene>
<dbReference type="OrthoDB" id="9790951at2"/>
<feature type="coiled-coil region" evidence="6">
    <location>
        <begin position="147"/>
        <end position="213"/>
    </location>
</feature>
<keyword evidence="10" id="KW-1185">Reference proteome</keyword>
<sequence>MRQFLLCNQLFRVIQNKQSLAIKPRNPYYFVNFTTQRIKGPRMFNIKQFIIASLLFTSLAIFAEEPAENTPANSAEPNGYISDNLYIFMHTGPSKNYRILGSVDAGTPITILSGADDGFVQIKDDKDREGWVESKFITTEPGLKQQLEDLNQTLVDTQASLNDAQQQLPVLQQNNTNLLAENAALQDTISGLEKQLQDEQMAQQQKVQKEQHQLLTYGGIIGISGIIIGVILTLFLSRRKRYDGW</sequence>
<evidence type="ECO:0000313" key="9">
    <source>
        <dbReference type="EMBL" id="PCK30204.1"/>
    </source>
</evidence>
<evidence type="ECO:0000256" key="1">
    <source>
        <dbReference type="ARBA" id="ARBA00004167"/>
    </source>
</evidence>
<dbReference type="NCBIfam" id="TIGR04211">
    <property type="entry name" value="SH3_and_anchor"/>
    <property type="match status" value="1"/>
</dbReference>
<organism evidence="9 10">
    <name type="scientific">Pseudoalteromonas piscicida</name>
    <dbReference type="NCBI Taxonomy" id="43662"/>
    <lineage>
        <taxon>Bacteria</taxon>
        <taxon>Pseudomonadati</taxon>
        <taxon>Pseudomonadota</taxon>
        <taxon>Gammaproteobacteria</taxon>
        <taxon>Alteromonadales</taxon>
        <taxon>Pseudoalteromonadaceae</taxon>
        <taxon>Pseudoalteromonas</taxon>
    </lineage>
</organism>
<dbReference type="PROSITE" id="PS51781">
    <property type="entry name" value="SH3B"/>
    <property type="match status" value="1"/>
</dbReference>
<evidence type="ECO:0000313" key="10">
    <source>
        <dbReference type="Proteomes" id="UP000228621"/>
    </source>
</evidence>
<dbReference type="Gene3D" id="2.30.30.40">
    <property type="entry name" value="SH3 Domains"/>
    <property type="match status" value="1"/>
</dbReference>
<dbReference type="Proteomes" id="UP000228621">
    <property type="component" value="Unassembled WGS sequence"/>
</dbReference>
<proteinExistence type="predicted"/>
<evidence type="ECO:0000256" key="6">
    <source>
        <dbReference type="SAM" id="Coils"/>
    </source>
</evidence>
<dbReference type="AlphaFoldDB" id="A0A2A5JL77"/>
<dbReference type="Pfam" id="PF08239">
    <property type="entry name" value="SH3_3"/>
    <property type="match status" value="1"/>
</dbReference>
<dbReference type="EMBL" id="NKHF01000092">
    <property type="protein sequence ID" value="PCK30204.1"/>
    <property type="molecule type" value="Genomic_DNA"/>
</dbReference>
<comment type="subcellular location">
    <subcellularLocation>
        <location evidence="1">Membrane</location>
        <topology evidence="1">Single-pass membrane protein</topology>
    </subcellularLocation>
</comment>
<evidence type="ECO:0000256" key="3">
    <source>
        <dbReference type="ARBA" id="ARBA00022729"/>
    </source>
</evidence>
<keyword evidence="5 7" id="KW-0472">Membrane</keyword>
<accession>A0A2A5JL77</accession>
<keyword evidence="3" id="KW-0732">Signal</keyword>
<keyword evidence="4 7" id="KW-1133">Transmembrane helix</keyword>
<feature type="domain" description="SH3b" evidence="8">
    <location>
        <begin position="76"/>
        <end position="141"/>
    </location>
</feature>
<feature type="transmembrane region" description="Helical" evidence="7">
    <location>
        <begin position="214"/>
        <end position="236"/>
    </location>
</feature>
<dbReference type="GO" id="GO:0016020">
    <property type="term" value="C:membrane"/>
    <property type="evidence" value="ECO:0007669"/>
    <property type="project" value="UniProtKB-SubCell"/>
</dbReference>
<keyword evidence="2 7" id="KW-0812">Transmembrane</keyword>
<comment type="caution">
    <text evidence="9">The sequence shown here is derived from an EMBL/GenBank/DDBJ whole genome shotgun (WGS) entry which is preliminary data.</text>
</comment>
<keyword evidence="6" id="KW-0175">Coiled coil</keyword>
<evidence type="ECO:0000256" key="5">
    <source>
        <dbReference type="ARBA" id="ARBA00023136"/>
    </source>
</evidence>
<name>A0A2A5JL77_PSEO7</name>